<keyword evidence="3" id="KW-0378">Hydrolase</keyword>
<dbReference type="PANTHER" id="PTHR12121:SF36">
    <property type="entry name" value="ENDONUCLEASE_EXONUCLEASE_PHOSPHATASE DOMAIN-CONTAINING PROTEIN"/>
    <property type="match status" value="1"/>
</dbReference>
<evidence type="ECO:0000256" key="1">
    <source>
        <dbReference type="SAM" id="SignalP"/>
    </source>
</evidence>
<dbReference type="InterPro" id="IPR036691">
    <property type="entry name" value="Endo/exonu/phosph_ase_sf"/>
</dbReference>
<reference evidence="3 4" key="1">
    <citation type="submission" date="2022-03" db="EMBL/GenBank/DDBJ databases">
        <title>Parabacteroides sp. nov. isolated from swine feces.</title>
        <authorList>
            <person name="Bak J.E."/>
        </authorList>
    </citation>
    <scope>NUCLEOTIDE SEQUENCE [LARGE SCALE GENOMIC DNA]</scope>
    <source>
        <strain evidence="3 4">AGMB00274</strain>
    </source>
</reference>
<dbReference type="Pfam" id="PF03372">
    <property type="entry name" value="Exo_endo_phos"/>
    <property type="match status" value="1"/>
</dbReference>
<dbReference type="PANTHER" id="PTHR12121">
    <property type="entry name" value="CARBON CATABOLITE REPRESSOR PROTEIN 4"/>
    <property type="match status" value="1"/>
</dbReference>
<protein>
    <submittedName>
        <fullName evidence="3">Endonuclease/exonuclease/phosphatase family protein</fullName>
    </submittedName>
</protein>
<dbReference type="GO" id="GO:0004519">
    <property type="term" value="F:endonuclease activity"/>
    <property type="evidence" value="ECO:0007669"/>
    <property type="project" value="UniProtKB-KW"/>
</dbReference>
<comment type="caution">
    <text evidence="3">The sequence shown here is derived from an EMBL/GenBank/DDBJ whole genome shotgun (WGS) entry which is preliminary data.</text>
</comment>
<keyword evidence="3" id="KW-0540">Nuclease</keyword>
<gene>
    <name evidence="3" type="ORF">MUN53_05720</name>
</gene>
<feature type="signal peptide" evidence="1">
    <location>
        <begin position="1"/>
        <end position="22"/>
    </location>
</feature>
<evidence type="ECO:0000313" key="3">
    <source>
        <dbReference type="EMBL" id="MCJ2380116.1"/>
    </source>
</evidence>
<dbReference type="Gene3D" id="3.60.10.10">
    <property type="entry name" value="Endonuclease/exonuclease/phosphatase"/>
    <property type="match status" value="1"/>
</dbReference>
<feature type="domain" description="Endonuclease/exonuclease/phosphatase" evidence="2">
    <location>
        <begin position="36"/>
        <end position="280"/>
    </location>
</feature>
<dbReference type="RefSeq" id="WP_243323825.1">
    <property type="nucleotide sequence ID" value="NZ_JAKZMM010000010.1"/>
</dbReference>
<dbReference type="InterPro" id="IPR005135">
    <property type="entry name" value="Endo/exonuclease/phosphatase"/>
</dbReference>
<organism evidence="3 4">
    <name type="scientific">Parabacteroides faecalis</name>
    <dbReference type="NCBI Taxonomy" id="2924040"/>
    <lineage>
        <taxon>Bacteria</taxon>
        <taxon>Pseudomonadati</taxon>
        <taxon>Bacteroidota</taxon>
        <taxon>Bacteroidia</taxon>
        <taxon>Bacteroidales</taxon>
        <taxon>Tannerellaceae</taxon>
        <taxon>Parabacteroides</taxon>
    </lineage>
</organism>
<keyword evidence="3" id="KW-0255">Endonuclease</keyword>
<proteinExistence type="predicted"/>
<dbReference type="CDD" id="cd09083">
    <property type="entry name" value="EEP-1"/>
    <property type="match status" value="1"/>
</dbReference>
<dbReference type="EMBL" id="JAKZMM010000010">
    <property type="protein sequence ID" value="MCJ2380116.1"/>
    <property type="molecule type" value="Genomic_DNA"/>
</dbReference>
<dbReference type="InterPro" id="IPR050410">
    <property type="entry name" value="CCR4/nocturin_mRNA_transcr"/>
</dbReference>
<dbReference type="SUPFAM" id="SSF56219">
    <property type="entry name" value="DNase I-like"/>
    <property type="match status" value="1"/>
</dbReference>
<keyword evidence="1" id="KW-0732">Signal</keyword>
<name>A0ABT0C0F9_9BACT</name>
<feature type="chain" id="PRO_5046662432" evidence="1">
    <location>
        <begin position="23"/>
        <end position="289"/>
    </location>
</feature>
<accession>A0ABT0C0F9</accession>
<evidence type="ECO:0000313" key="4">
    <source>
        <dbReference type="Proteomes" id="UP001165444"/>
    </source>
</evidence>
<sequence>MKRIVLYLCTALVWFATLPAVVAQQAKKSSCTVNVATFNLRMDTPKDGVNAWPNRKEMVKGLIRFHDFDIFGTQEGFKHQLDNILELGNYAYIGVGRDDGKEAGEHSAIFYKTDRFEVLDKGNFWFSETPDIPGKGWDAICCNRICSWGKFRDKVSGKIFFFFNSHYDHQGKVARRESSHLLLKKIREITGEESIIFATGDFNAVPTDEPITTLAADGLLLDSYTRTETPRYGTDGTFSSFQLDAPMKNRIDYIWVTQPITVTKYAVLNDMQYGRFPSDHFPVMIQAVF</sequence>
<evidence type="ECO:0000259" key="2">
    <source>
        <dbReference type="Pfam" id="PF03372"/>
    </source>
</evidence>
<dbReference type="Proteomes" id="UP001165444">
    <property type="component" value="Unassembled WGS sequence"/>
</dbReference>
<keyword evidence="4" id="KW-1185">Reference proteome</keyword>